<keyword evidence="2" id="KW-0472">Membrane</keyword>
<dbReference type="AlphaFoldDB" id="A0A5C7Y4T1"/>
<feature type="compositionally biased region" description="Low complexity" evidence="1">
    <location>
        <begin position="31"/>
        <end position="42"/>
    </location>
</feature>
<keyword evidence="2" id="KW-1133">Transmembrane helix</keyword>
<feature type="transmembrane region" description="Helical" evidence="2">
    <location>
        <begin position="119"/>
        <end position="142"/>
    </location>
</feature>
<name>A0A5C7Y4T1_9MYCO</name>
<dbReference type="EMBL" id="SSGD01000046">
    <property type="protein sequence ID" value="TXI56810.1"/>
    <property type="molecule type" value="Genomic_DNA"/>
</dbReference>
<feature type="transmembrane region" description="Helical" evidence="2">
    <location>
        <begin position="89"/>
        <end position="113"/>
    </location>
</feature>
<proteinExistence type="predicted"/>
<evidence type="ECO:0000256" key="1">
    <source>
        <dbReference type="SAM" id="MobiDB-lite"/>
    </source>
</evidence>
<keyword evidence="2" id="KW-0812">Transmembrane</keyword>
<protein>
    <recommendedName>
        <fullName evidence="5">Transmembrane protein</fullName>
    </recommendedName>
</protein>
<feature type="region of interest" description="Disordered" evidence="1">
    <location>
        <begin position="1"/>
        <end position="66"/>
    </location>
</feature>
<accession>A0A5C7Y4T1</accession>
<gene>
    <name evidence="3" type="ORF">E6Q54_09555</name>
</gene>
<dbReference type="Proteomes" id="UP000321797">
    <property type="component" value="Unassembled WGS sequence"/>
</dbReference>
<reference evidence="3 4" key="1">
    <citation type="submission" date="2018-09" db="EMBL/GenBank/DDBJ databases">
        <title>Metagenome Assembled Genomes from an Advanced Water Purification Facility.</title>
        <authorList>
            <person name="Stamps B.W."/>
            <person name="Spear J.R."/>
        </authorList>
    </citation>
    <scope>NUCLEOTIDE SEQUENCE [LARGE SCALE GENOMIC DNA]</scope>
    <source>
        <strain evidence="3">Bin_29_2</strain>
    </source>
</reference>
<comment type="caution">
    <text evidence="3">The sequence shown here is derived from an EMBL/GenBank/DDBJ whole genome shotgun (WGS) entry which is preliminary data.</text>
</comment>
<evidence type="ECO:0000256" key="2">
    <source>
        <dbReference type="SAM" id="Phobius"/>
    </source>
</evidence>
<feature type="transmembrane region" description="Helical" evidence="2">
    <location>
        <begin position="149"/>
        <end position="170"/>
    </location>
</feature>
<evidence type="ECO:0000313" key="3">
    <source>
        <dbReference type="EMBL" id="TXI56810.1"/>
    </source>
</evidence>
<dbReference type="RefSeq" id="WP_276760227.1">
    <property type="nucleotide sequence ID" value="NZ_SSGD01000046.1"/>
</dbReference>
<evidence type="ECO:0008006" key="5">
    <source>
        <dbReference type="Google" id="ProtNLM"/>
    </source>
</evidence>
<sequence>MSEDIDTGALPMTEPHMAPIFDTGPHPVPLPGASAAPAGPSTGPEPIPVPTAHEPAPQNPASPAVLAPAKPPKPVVVAGQYRYLKWWQLALALVAVWIPAAGIGLGLFAWWYSLADKTPAVFVVLVYAVVCTVAGLIVAMVAERPVLSAVAIALMSAVFASALAAAPLYGHHYCQHVSRCVAGILPY</sequence>
<evidence type="ECO:0000313" key="4">
    <source>
        <dbReference type="Proteomes" id="UP000321797"/>
    </source>
</evidence>
<organism evidence="3 4">
    <name type="scientific">Mycolicibacter arupensis</name>
    <dbReference type="NCBI Taxonomy" id="342002"/>
    <lineage>
        <taxon>Bacteria</taxon>
        <taxon>Bacillati</taxon>
        <taxon>Actinomycetota</taxon>
        <taxon>Actinomycetes</taxon>
        <taxon>Mycobacteriales</taxon>
        <taxon>Mycobacteriaceae</taxon>
        <taxon>Mycolicibacter</taxon>
    </lineage>
</organism>